<dbReference type="PROSITE" id="PS00933">
    <property type="entry name" value="FGGY_KINASES_1"/>
    <property type="match status" value="1"/>
</dbReference>
<reference evidence="7" key="1">
    <citation type="submission" date="2020-12" db="EMBL/GenBank/DDBJ databases">
        <title>Vagococcus allomyrinae sp. nov. and Enterococcus lavae sp. nov., isolated from the larvae of Allomyrina dichotoma.</title>
        <authorList>
            <person name="Lee S.D."/>
        </authorList>
    </citation>
    <scope>NUCLEOTIDE SEQUENCE</scope>
    <source>
        <strain evidence="7">BWB3-3</strain>
    </source>
</reference>
<dbReference type="InterPro" id="IPR043129">
    <property type="entry name" value="ATPase_NBD"/>
</dbReference>
<protein>
    <submittedName>
        <fullName evidence="7">Gluconokinase</fullName>
    </submittedName>
</protein>
<dbReference type="InterPro" id="IPR000577">
    <property type="entry name" value="Carb_kinase_FGGY"/>
</dbReference>
<keyword evidence="2 4" id="KW-0808">Transferase</keyword>
<dbReference type="PROSITE" id="PS00445">
    <property type="entry name" value="FGGY_KINASES_2"/>
    <property type="match status" value="1"/>
</dbReference>
<dbReference type="InterPro" id="IPR050406">
    <property type="entry name" value="FGGY_Carb_Kinase"/>
</dbReference>
<dbReference type="SUPFAM" id="SSF53067">
    <property type="entry name" value="Actin-like ATPase domain"/>
    <property type="match status" value="2"/>
</dbReference>
<feature type="domain" description="Carbohydrate kinase FGGY N-terminal" evidence="5">
    <location>
        <begin position="5"/>
        <end position="247"/>
    </location>
</feature>
<dbReference type="InterPro" id="IPR018484">
    <property type="entry name" value="FGGY_N"/>
</dbReference>
<evidence type="ECO:0000313" key="7">
    <source>
        <dbReference type="EMBL" id="MBP1041957.1"/>
    </source>
</evidence>
<dbReference type="Pfam" id="PF02782">
    <property type="entry name" value="FGGY_C"/>
    <property type="match status" value="1"/>
</dbReference>
<dbReference type="GO" id="GO:0016301">
    <property type="term" value="F:kinase activity"/>
    <property type="evidence" value="ECO:0007669"/>
    <property type="project" value="UniProtKB-KW"/>
</dbReference>
<dbReference type="PANTHER" id="PTHR43095:SF2">
    <property type="entry name" value="GLUCONOKINASE"/>
    <property type="match status" value="1"/>
</dbReference>
<accession>A0A940PCD7</accession>
<sequence length="499" mass="55122">MTSLIISIDIGTTSTKSTIFTTTGHALASFYQGYPMTKDGGGRATQDPESIFQGVLTTLKNALDFNNTREKLIAVTFSSAMHSLIGLDGNHQPLTPVITWADSRANQWAEQLKNSPQGPTFYQKTGTPLHPMTPLSKIMWLKQEESDLYHQIKLFTSIKEYILYRLFNTHLVDYSIASGTGLFNIHSLTWDQDILSFLELSEERLPKAVPPTTQLTKINKAYQKQLGLPDNIPFVIGASDGALANLGTNCISSEKANLSIGTSAALRYTVRSPLLHQTGETFCYLLDEGYWVIGGAANNGGMIIDWARQLTANDMSYDDFMAKVEKIPAGSDNLFFHPYLSGERAPIWSGDIRGSFTGLALSHTDAHLMRAILEGICFNIADIFQALNSLTAQPIKICASGGFSHSPTWKQMMADILGQPITFPKTHESSGLGAMILALKSLGLIANYEESNHLAVFQDHSTEELLMPIKTNQQLYVKQLIKYQQLKELTKLQTTILTD</sequence>
<evidence type="ECO:0000259" key="6">
    <source>
        <dbReference type="Pfam" id="PF02782"/>
    </source>
</evidence>
<dbReference type="Gene3D" id="3.30.420.40">
    <property type="match status" value="2"/>
</dbReference>
<dbReference type="AlphaFoldDB" id="A0A940PCD7"/>
<evidence type="ECO:0000256" key="1">
    <source>
        <dbReference type="ARBA" id="ARBA00009156"/>
    </source>
</evidence>
<comment type="similarity">
    <text evidence="1 4">Belongs to the FGGY kinase family.</text>
</comment>
<name>A0A940PCD7_9ENTE</name>
<keyword evidence="3 4" id="KW-0418">Kinase</keyword>
<feature type="domain" description="Carbohydrate kinase FGGY C-terminal" evidence="6">
    <location>
        <begin position="256"/>
        <end position="440"/>
    </location>
</feature>
<dbReference type="CDD" id="cd07770">
    <property type="entry name" value="ASKHA_NBD_FGGY_GntK"/>
    <property type="match status" value="1"/>
</dbReference>
<dbReference type="EMBL" id="JAEEGA010000008">
    <property type="protein sequence ID" value="MBP1041957.1"/>
    <property type="molecule type" value="Genomic_DNA"/>
</dbReference>
<proteinExistence type="inferred from homology"/>
<evidence type="ECO:0000256" key="2">
    <source>
        <dbReference type="ARBA" id="ARBA00022679"/>
    </source>
</evidence>
<comment type="caution">
    <text evidence="7">The sequence shown here is derived from an EMBL/GenBank/DDBJ whole genome shotgun (WGS) entry which is preliminary data.</text>
</comment>
<keyword evidence="8" id="KW-1185">Reference proteome</keyword>
<evidence type="ECO:0000256" key="4">
    <source>
        <dbReference type="RuleBase" id="RU003733"/>
    </source>
</evidence>
<organism evidence="7 8">
    <name type="scientific">Vagococcus allomyrinae</name>
    <dbReference type="NCBI Taxonomy" id="2794353"/>
    <lineage>
        <taxon>Bacteria</taxon>
        <taxon>Bacillati</taxon>
        <taxon>Bacillota</taxon>
        <taxon>Bacilli</taxon>
        <taxon>Lactobacillales</taxon>
        <taxon>Enterococcaceae</taxon>
        <taxon>Vagococcus</taxon>
    </lineage>
</organism>
<dbReference type="Proteomes" id="UP000674938">
    <property type="component" value="Unassembled WGS sequence"/>
</dbReference>
<evidence type="ECO:0000313" key="8">
    <source>
        <dbReference type="Proteomes" id="UP000674938"/>
    </source>
</evidence>
<dbReference type="GO" id="GO:0005975">
    <property type="term" value="P:carbohydrate metabolic process"/>
    <property type="evidence" value="ECO:0007669"/>
    <property type="project" value="InterPro"/>
</dbReference>
<dbReference type="GO" id="GO:0016773">
    <property type="term" value="F:phosphotransferase activity, alcohol group as acceptor"/>
    <property type="evidence" value="ECO:0007669"/>
    <property type="project" value="InterPro"/>
</dbReference>
<dbReference type="PANTHER" id="PTHR43095">
    <property type="entry name" value="SUGAR KINASE"/>
    <property type="match status" value="1"/>
</dbReference>
<gene>
    <name evidence="7" type="ORF">I6N95_13130</name>
</gene>
<evidence type="ECO:0000259" key="5">
    <source>
        <dbReference type="Pfam" id="PF00370"/>
    </source>
</evidence>
<dbReference type="RefSeq" id="WP_209528684.1">
    <property type="nucleotide sequence ID" value="NZ_JAEEGA010000008.1"/>
</dbReference>
<dbReference type="PIRSF" id="PIRSF000538">
    <property type="entry name" value="GlpK"/>
    <property type="match status" value="1"/>
</dbReference>
<dbReference type="InterPro" id="IPR018485">
    <property type="entry name" value="FGGY_C"/>
</dbReference>
<dbReference type="InterPro" id="IPR018483">
    <property type="entry name" value="Carb_kinase_FGGY_CS"/>
</dbReference>
<evidence type="ECO:0000256" key="3">
    <source>
        <dbReference type="ARBA" id="ARBA00022777"/>
    </source>
</evidence>
<dbReference type="Pfam" id="PF00370">
    <property type="entry name" value="FGGY_N"/>
    <property type="match status" value="1"/>
</dbReference>